<protein>
    <submittedName>
        <fullName evidence="1">Uncharacterized protein</fullName>
    </submittedName>
</protein>
<name>A0AAV8XIZ3_9CUCU</name>
<keyword evidence="2" id="KW-1185">Reference proteome</keyword>
<evidence type="ECO:0000313" key="2">
    <source>
        <dbReference type="Proteomes" id="UP001162156"/>
    </source>
</evidence>
<comment type="caution">
    <text evidence="1">The sequence shown here is derived from an EMBL/GenBank/DDBJ whole genome shotgun (WGS) entry which is preliminary data.</text>
</comment>
<reference evidence="1" key="1">
    <citation type="journal article" date="2023" name="Insect Mol. Biol.">
        <title>Genome sequencing provides insights into the evolution of gene families encoding plant cell wall-degrading enzymes in longhorned beetles.</title>
        <authorList>
            <person name="Shin N.R."/>
            <person name="Okamura Y."/>
            <person name="Kirsch R."/>
            <person name="Pauchet Y."/>
        </authorList>
    </citation>
    <scope>NUCLEOTIDE SEQUENCE</scope>
    <source>
        <strain evidence="1">RBIC_L_NR</strain>
    </source>
</reference>
<proteinExistence type="predicted"/>
<sequence>MTNLSNTNKLSNSPSCEVIENTNFQAENLIPTTSTAPVDMEYTKSMKKKTARSFGKDIY</sequence>
<evidence type="ECO:0000313" key="1">
    <source>
        <dbReference type="EMBL" id="KAJ8938953.1"/>
    </source>
</evidence>
<organism evidence="1 2">
    <name type="scientific">Rhamnusium bicolor</name>
    <dbReference type="NCBI Taxonomy" id="1586634"/>
    <lineage>
        <taxon>Eukaryota</taxon>
        <taxon>Metazoa</taxon>
        <taxon>Ecdysozoa</taxon>
        <taxon>Arthropoda</taxon>
        <taxon>Hexapoda</taxon>
        <taxon>Insecta</taxon>
        <taxon>Pterygota</taxon>
        <taxon>Neoptera</taxon>
        <taxon>Endopterygota</taxon>
        <taxon>Coleoptera</taxon>
        <taxon>Polyphaga</taxon>
        <taxon>Cucujiformia</taxon>
        <taxon>Chrysomeloidea</taxon>
        <taxon>Cerambycidae</taxon>
        <taxon>Lepturinae</taxon>
        <taxon>Rhagiini</taxon>
        <taxon>Rhamnusium</taxon>
    </lineage>
</organism>
<accession>A0AAV8XIZ3</accession>
<gene>
    <name evidence="1" type="ORF">NQ314_011283</name>
</gene>
<dbReference type="EMBL" id="JANEYF010003132">
    <property type="protein sequence ID" value="KAJ8938953.1"/>
    <property type="molecule type" value="Genomic_DNA"/>
</dbReference>
<dbReference type="AlphaFoldDB" id="A0AAV8XIZ3"/>
<dbReference type="Proteomes" id="UP001162156">
    <property type="component" value="Unassembled WGS sequence"/>
</dbReference>